<evidence type="ECO:0000313" key="2">
    <source>
        <dbReference type="Proteomes" id="UP000242287"/>
    </source>
</evidence>
<evidence type="ECO:0008006" key="3">
    <source>
        <dbReference type="Google" id="ProtNLM"/>
    </source>
</evidence>
<dbReference type="AlphaFoldDB" id="A0A2A9NIF1"/>
<proteinExistence type="predicted"/>
<sequence>MAYAPISTGEYLIRNVGRRTFAAIEDSEDRTPLTAIDSRSSDYVRWNVIHVRNGYYNFQNVGSNTYANAGIGATVGDSIGGVHYRPQRFMILESPVHGQYIIATDGSRLRWTVTDDQPDTPITLTDTSPGANTRWIFERIG</sequence>
<protein>
    <recommendedName>
        <fullName evidence="3">Ricin B lectin domain-containing protein</fullName>
    </recommendedName>
</protein>
<dbReference type="SUPFAM" id="SSF50370">
    <property type="entry name" value="Ricin B-like lectins"/>
    <property type="match status" value="1"/>
</dbReference>
<reference evidence="1 2" key="1">
    <citation type="submission" date="2014-02" db="EMBL/GenBank/DDBJ databases">
        <title>Transposable element dynamics among asymbiotic and ectomycorrhizal Amanita fungi.</title>
        <authorList>
            <consortium name="DOE Joint Genome Institute"/>
            <person name="Hess J."/>
            <person name="Skrede I."/>
            <person name="Wolfe B."/>
            <person name="LaButti K."/>
            <person name="Ohm R.A."/>
            <person name="Grigoriev I.V."/>
            <person name="Pringle A."/>
        </authorList>
    </citation>
    <scope>NUCLEOTIDE SEQUENCE [LARGE SCALE GENOMIC DNA]</scope>
    <source>
        <strain evidence="1 2">SKay4041</strain>
    </source>
</reference>
<dbReference type="STRING" id="703135.A0A2A9NIF1"/>
<dbReference type="InterPro" id="IPR035992">
    <property type="entry name" value="Ricin_B-like_lectins"/>
</dbReference>
<dbReference type="Proteomes" id="UP000242287">
    <property type="component" value="Unassembled WGS sequence"/>
</dbReference>
<name>A0A2A9NIF1_9AGAR</name>
<organism evidence="1 2">
    <name type="scientific">Amanita thiersii Skay4041</name>
    <dbReference type="NCBI Taxonomy" id="703135"/>
    <lineage>
        <taxon>Eukaryota</taxon>
        <taxon>Fungi</taxon>
        <taxon>Dikarya</taxon>
        <taxon>Basidiomycota</taxon>
        <taxon>Agaricomycotina</taxon>
        <taxon>Agaricomycetes</taxon>
        <taxon>Agaricomycetidae</taxon>
        <taxon>Agaricales</taxon>
        <taxon>Pluteineae</taxon>
        <taxon>Amanitaceae</taxon>
        <taxon>Amanita</taxon>
    </lineage>
</organism>
<accession>A0A2A9NIF1</accession>
<gene>
    <name evidence="1" type="ORF">AMATHDRAFT_42909</name>
</gene>
<dbReference type="OrthoDB" id="3266227at2759"/>
<keyword evidence="2" id="KW-1185">Reference proteome</keyword>
<evidence type="ECO:0000313" key="1">
    <source>
        <dbReference type="EMBL" id="PFH47480.1"/>
    </source>
</evidence>
<dbReference type="EMBL" id="KZ302109">
    <property type="protein sequence ID" value="PFH47480.1"/>
    <property type="molecule type" value="Genomic_DNA"/>
</dbReference>
<dbReference type="Gene3D" id="2.80.10.50">
    <property type="match status" value="1"/>
</dbReference>